<feature type="domain" description="HTH lacI-type" evidence="5">
    <location>
        <begin position="25"/>
        <end position="79"/>
    </location>
</feature>
<dbReference type="RefSeq" id="WP_241513329.1">
    <property type="nucleotide sequence ID" value="NZ_JAFEJT020000013.1"/>
</dbReference>
<dbReference type="Gene3D" id="1.10.260.40">
    <property type="entry name" value="lambda repressor-like DNA-binding domains"/>
    <property type="match status" value="1"/>
</dbReference>
<dbReference type="InterPro" id="IPR000843">
    <property type="entry name" value="HTH_LacI"/>
</dbReference>
<dbReference type="Pfam" id="PF00356">
    <property type="entry name" value="LacI"/>
    <property type="match status" value="1"/>
</dbReference>
<dbReference type="SMART" id="SM00354">
    <property type="entry name" value="HTH_LACI"/>
    <property type="match status" value="1"/>
</dbReference>
<dbReference type="InterPro" id="IPR010982">
    <property type="entry name" value="Lambda_DNA-bd_dom_sf"/>
</dbReference>
<evidence type="ECO:0000313" key="7">
    <source>
        <dbReference type="EMBL" id="MCH9275579.1"/>
    </source>
</evidence>
<reference evidence="6" key="3">
    <citation type="submission" date="2022-03" db="EMBL/GenBank/DDBJ databases">
        <authorList>
            <person name="Lugli G.A."/>
            <person name="Calvete-Torre I."/>
            <person name="Alessandri G."/>
            <person name="Milani C."/>
            <person name="Turroni F."/>
            <person name="Laiolo P."/>
            <person name="Ossiprandi M.C."/>
            <person name="Margolles A."/>
            <person name="Ruiz L."/>
            <person name="Ventura M."/>
        </authorList>
    </citation>
    <scope>NUCLEOTIDE SEQUENCE</scope>
    <source>
        <strain evidence="6">MA1</strain>
    </source>
</reference>
<dbReference type="PROSITE" id="PS50932">
    <property type="entry name" value="HTH_LACI_2"/>
    <property type="match status" value="1"/>
</dbReference>
<dbReference type="Pfam" id="PF13377">
    <property type="entry name" value="Peripla_BP_3"/>
    <property type="match status" value="1"/>
</dbReference>
<keyword evidence="1" id="KW-0805">Transcription regulation</keyword>
<protein>
    <submittedName>
        <fullName evidence="6">LacI family DNA-binding transcriptional regulator</fullName>
    </submittedName>
</protein>
<keyword evidence="8" id="KW-1185">Reference proteome</keyword>
<gene>
    <name evidence="6" type="ORF">JS533_004540</name>
    <name evidence="7" type="ORF">JS533_004735</name>
</gene>
<evidence type="ECO:0000259" key="5">
    <source>
        <dbReference type="PROSITE" id="PS50932"/>
    </source>
</evidence>
<comment type="caution">
    <text evidence="6">The sequence shown here is derived from an EMBL/GenBank/DDBJ whole genome shotgun (WGS) entry which is preliminary data.</text>
</comment>
<dbReference type="PANTHER" id="PTHR30146:SF153">
    <property type="entry name" value="LACTOSE OPERON REPRESSOR"/>
    <property type="match status" value="1"/>
</dbReference>
<evidence type="ECO:0000256" key="3">
    <source>
        <dbReference type="ARBA" id="ARBA00023163"/>
    </source>
</evidence>
<accession>A0ABS9VUB2</accession>
<dbReference type="Gene3D" id="3.40.50.2300">
    <property type="match status" value="2"/>
</dbReference>
<evidence type="ECO:0000313" key="6">
    <source>
        <dbReference type="EMBL" id="MCH9275546.1"/>
    </source>
</evidence>
<keyword evidence="2 6" id="KW-0238">DNA-binding</keyword>
<dbReference type="CDD" id="cd06296">
    <property type="entry name" value="PBP1_CatR-like"/>
    <property type="match status" value="1"/>
</dbReference>
<name>A0ABS9VUB2_9BIFI</name>
<evidence type="ECO:0000256" key="1">
    <source>
        <dbReference type="ARBA" id="ARBA00023015"/>
    </source>
</evidence>
<sequence length="356" mass="38196">MSSSNATQVTSTRPAQRDAGTARRVRLSDIARDLGVSTATISKVVNDRTDVAEDTRRRVKDALAAAGYRKPNAGQTTDSAPLIDVIFERLDNVWGLEVMIGVEQEVRERRLGVVITESGDRGGSPAAWLDAVIARNPLGAIIVTSDLSEADTERLAAHGIPIVLLDPSGDPNPSAASIRADNWSGGLTATRHLITLGHRKIGIITGPMDMMCSRARLDGYRAAIEEANIPFDPSLCIEGEFKMASGLECAKQLLDRPDQPTAIFACNDLMAMGVYEAARVLRLRIPEDLSVVGFDDVQTAALMGPPLTTVHQPIREMSVEAVRMLLAMREGRHRPGGTIIPTSFIVRGSTAAPGAE</sequence>
<dbReference type="SUPFAM" id="SSF47413">
    <property type="entry name" value="lambda repressor-like DNA-binding domains"/>
    <property type="match status" value="1"/>
</dbReference>
<dbReference type="InterPro" id="IPR046335">
    <property type="entry name" value="LacI/GalR-like_sensor"/>
</dbReference>
<dbReference type="GO" id="GO:0003677">
    <property type="term" value="F:DNA binding"/>
    <property type="evidence" value="ECO:0007669"/>
    <property type="project" value="UniProtKB-KW"/>
</dbReference>
<reference evidence="6 8" key="2">
    <citation type="journal article" date="2021" name="Syst. Appl. Microbiol.">
        <title>Phylogenetic classification of ten novel species belonging to the genus Bifidobacterium comprising B. phasiani sp. nov., B. pongonis sp. nov., B. saguinibicoloris sp. nov., B. colobi sp. nov., B. simiiventris sp. nov., B. santillanense sp. nov., B. miconis sp. nov., B. amazonense sp. nov., B. pluvialisilvae sp. nov., and B. miconisargentati sp. nov.</title>
        <authorList>
            <person name="Lugli G.A."/>
            <person name="Calvete-Torre I."/>
            <person name="Alessandri G."/>
            <person name="Milani C."/>
            <person name="Turroni F."/>
            <person name="Laiolo P."/>
            <person name="Ossiprandi M.C."/>
            <person name="Margolles A."/>
            <person name="Ruiz L."/>
            <person name="Ventura M."/>
        </authorList>
    </citation>
    <scope>NUCLEOTIDE SEQUENCE [LARGE SCALE GENOMIC DNA]</scope>
    <source>
        <strain evidence="6 8">MA1</strain>
    </source>
</reference>
<dbReference type="CDD" id="cd01392">
    <property type="entry name" value="HTH_LacI"/>
    <property type="match status" value="1"/>
</dbReference>
<dbReference type="EMBL" id="JAFEJT020000013">
    <property type="protein sequence ID" value="MCH9275546.1"/>
    <property type="molecule type" value="Genomic_DNA"/>
</dbReference>
<evidence type="ECO:0000313" key="8">
    <source>
        <dbReference type="Proteomes" id="UP000710815"/>
    </source>
</evidence>
<evidence type="ECO:0000256" key="2">
    <source>
        <dbReference type="ARBA" id="ARBA00023125"/>
    </source>
</evidence>
<dbReference type="InterPro" id="IPR028082">
    <property type="entry name" value="Peripla_BP_I"/>
</dbReference>
<dbReference type="PANTHER" id="PTHR30146">
    <property type="entry name" value="LACI-RELATED TRANSCRIPTIONAL REPRESSOR"/>
    <property type="match status" value="1"/>
</dbReference>
<dbReference type="EMBL" id="JAFEJT020000013">
    <property type="protein sequence ID" value="MCH9275579.1"/>
    <property type="molecule type" value="Genomic_DNA"/>
</dbReference>
<feature type="compositionally biased region" description="Polar residues" evidence="4">
    <location>
        <begin position="1"/>
        <end position="14"/>
    </location>
</feature>
<dbReference type="SUPFAM" id="SSF53822">
    <property type="entry name" value="Periplasmic binding protein-like I"/>
    <property type="match status" value="1"/>
</dbReference>
<reference evidence="6 8" key="1">
    <citation type="journal article" date="2021" name="Environ. Microbiol.">
        <title>Genetic insights into the dark matter of the mammalian gut microbiota through targeted genome reconstruction.</title>
        <authorList>
            <person name="Lugli G.A."/>
            <person name="Alessandri G."/>
            <person name="Milani C."/>
            <person name="Viappiani A."/>
            <person name="Fontana F."/>
            <person name="Tarracchini C."/>
            <person name="Mancabelli L."/>
            <person name="Argentini C."/>
            <person name="Ruiz L."/>
            <person name="Margolles A."/>
            <person name="van Sinderen D."/>
            <person name="Turroni F."/>
            <person name="Ventura M."/>
        </authorList>
    </citation>
    <scope>NUCLEOTIDE SEQUENCE [LARGE SCALE GENOMIC DNA]</scope>
    <source>
        <strain evidence="6 8">MA1</strain>
    </source>
</reference>
<proteinExistence type="predicted"/>
<organism evidence="6 8">
    <name type="scientific">Bifidobacterium amazonense</name>
    <dbReference type="NCBI Taxonomy" id="2809027"/>
    <lineage>
        <taxon>Bacteria</taxon>
        <taxon>Bacillati</taxon>
        <taxon>Actinomycetota</taxon>
        <taxon>Actinomycetes</taxon>
        <taxon>Bifidobacteriales</taxon>
        <taxon>Bifidobacteriaceae</taxon>
        <taxon>Bifidobacterium</taxon>
    </lineage>
</organism>
<dbReference type="Proteomes" id="UP000710815">
    <property type="component" value="Unassembled WGS sequence"/>
</dbReference>
<feature type="region of interest" description="Disordered" evidence="4">
    <location>
        <begin position="1"/>
        <end position="22"/>
    </location>
</feature>
<evidence type="ECO:0000256" key="4">
    <source>
        <dbReference type="SAM" id="MobiDB-lite"/>
    </source>
</evidence>
<keyword evidence="3" id="KW-0804">Transcription</keyword>